<dbReference type="PROSITE" id="PS51077">
    <property type="entry name" value="HTH_ICLR"/>
    <property type="match status" value="1"/>
</dbReference>
<dbReference type="InterPro" id="IPR005471">
    <property type="entry name" value="Tscrpt_reg_IclR_N"/>
</dbReference>
<dbReference type="EMBL" id="JBHUFC010000002">
    <property type="protein sequence ID" value="MFD1786794.1"/>
    <property type="molecule type" value="Genomic_DNA"/>
</dbReference>
<evidence type="ECO:0000259" key="4">
    <source>
        <dbReference type="PROSITE" id="PS51077"/>
    </source>
</evidence>
<evidence type="ECO:0000256" key="2">
    <source>
        <dbReference type="ARBA" id="ARBA00023125"/>
    </source>
</evidence>
<dbReference type="SUPFAM" id="SSF55781">
    <property type="entry name" value="GAF domain-like"/>
    <property type="match status" value="1"/>
</dbReference>
<dbReference type="InterPro" id="IPR036390">
    <property type="entry name" value="WH_DNA-bd_sf"/>
</dbReference>
<dbReference type="Gene3D" id="1.10.10.10">
    <property type="entry name" value="Winged helix-like DNA-binding domain superfamily/Winged helix DNA-binding domain"/>
    <property type="match status" value="1"/>
</dbReference>
<dbReference type="Pfam" id="PF09339">
    <property type="entry name" value="HTH_IclR"/>
    <property type="match status" value="1"/>
</dbReference>
<dbReference type="SUPFAM" id="SSF46785">
    <property type="entry name" value="Winged helix' DNA-binding domain"/>
    <property type="match status" value="1"/>
</dbReference>
<comment type="caution">
    <text evidence="6">The sequence shown here is derived from an EMBL/GenBank/DDBJ whole genome shotgun (WGS) entry which is preliminary data.</text>
</comment>
<evidence type="ECO:0000256" key="3">
    <source>
        <dbReference type="ARBA" id="ARBA00023163"/>
    </source>
</evidence>
<evidence type="ECO:0000259" key="5">
    <source>
        <dbReference type="PROSITE" id="PS51078"/>
    </source>
</evidence>
<keyword evidence="1" id="KW-0805">Transcription regulation</keyword>
<accession>A0ABW4NB57</accession>
<dbReference type="InterPro" id="IPR036388">
    <property type="entry name" value="WH-like_DNA-bd_sf"/>
</dbReference>
<dbReference type="InterPro" id="IPR014757">
    <property type="entry name" value="Tscrpt_reg_IclR_C"/>
</dbReference>
<protein>
    <submittedName>
        <fullName evidence="6">IclR family transcriptional regulator</fullName>
    </submittedName>
</protein>
<reference evidence="7" key="1">
    <citation type="journal article" date="2019" name="Int. J. Syst. Evol. Microbiol.">
        <title>The Global Catalogue of Microorganisms (GCM) 10K type strain sequencing project: providing services to taxonomists for standard genome sequencing and annotation.</title>
        <authorList>
            <consortium name="The Broad Institute Genomics Platform"/>
            <consortium name="The Broad Institute Genome Sequencing Center for Infectious Disease"/>
            <person name="Wu L."/>
            <person name="Ma J."/>
        </authorList>
    </citation>
    <scope>NUCLEOTIDE SEQUENCE [LARGE SCALE GENOMIC DNA]</scope>
    <source>
        <strain evidence="7">Q85</strain>
    </source>
</reference>
<dbReference type="PANTHER" id="PTHR30136">
    <property type="entry name" value="HELIX-TURN-HELIX TRANSCRIPTIONAL REGULATOR, ICLR FAMILY"/>
    <property type="match status" value="1"/>
</dbReference>
<evidence type="ECO:0000313" key="6">
    <source>
        <dbReference type="EMBL" id="MFD1786794.1"/>
    </source>
</evidence>
<feature type="domain" description="IclR-ED" evidence="5">
    <location>
        <begin position="77"/>
        <end position="253"/>
    </location>
</feature>
<dbReference type="Pfam" id="PF01614">
    <property type="entry name" value="IclR_C"/>
    <property type="match status" value="1"/>
</dbReference>
<organism evidence="6 7">
    <name type="scientific">Sphingomonas floccifaciens</name>
    <dbReference type="NCBI Taxonomy" id="1844115"/>
    <lineage>
        <taxon>Bacteria</taxon>
        <taxon>Pseudomonadati</taxon>
        <taxon>Pseudomonadota</taxon>
        <taxon>Alphaproteobacteria</taxon>
        <taxon>Sphingomonadales</taxon>
        <taxon>Sphingomonadaceae</taxon>
        <taxon>Sphingomonas</taxon>
    </lineage>
</organism>
<dbReference type="PANTHER" id="PTHR30136:SF24">
    <property type="entry name" value="HTH-TYPE TRANSCRIPTIONAL REPRESSOR ALLR"/>
    <property type="match status" value="1"/>
</dbReference>
<dbReference type="Proteomes" id="UP001597283">
    <property type="component" value="Unassembled WGS sequence"/>
</dbReference>
<evidence type="ECO:0000313" key="7">
    <source>
        <dbReference type="Proteomes" id="UP001597283"/>
    </source>
</evidence>
<dbReference type="Gene3D" id="3.30.450.40">
    <property type="match status" value="1"/>
</dbReference>
<keyword evidence="3" id="KW-0804">Transcription</keyword>
<dbReference type="RefSeq" id="WP_380939102.1">
    <property type="nucleotide sequence ID" value="NZ_JBHUFC010000002.1"/>
</dbReference>
<sequence length="255" mass="27278">MATISPEGEGGPSSVGAQTLIRGLDLIEQAVREPMRMVELVERSGLTRSTANRLITALVRRGFLAHGPGGRIRGGPELIRLGMIAQDRYDLVTVARPFLADLSAETGLSSFLGQRDGDYSVHLHRAQGRERVIVATPVGTRRKLVETSMGKALLFDEPADARRRLIAAAGETIDAADFDRRLTDDIARGAVIHEGPPPDRIRAVAAPVRNAAGVIVGAVSMATAAQYLETEQLEPMSGAIRDTARAISEALGWEA</sequence>
<dbReference type="InterPro" id="IPR050707">
    <property type="entry name" value="HTH_MetabolicPath_Reg"/>
</dbReference>
<evidence type="ECO:0000256" key="1">
    <source>
        <dbReference type="ARBA" id="ARBA00023015"/>
    </source>
</evidence>
<feature type="domain" description="HTH iclR-type" evidence="4">
    <location>
        <begin position="17"/>
        <end position="76"/>
    </location>
</feature>
<dbReference type="InterPro" id="IPR029016">
    <property type="entry name" value="GAF-like_dom_sf"/>
</dbReference>
<keyword evidence="2" id="KW-0238">DNA-binding</keyword>
<name>A0ABW4NB57_9SPHN</name>
<proteinExistence type="predicted"/>
<dbReference type="PROSITE" id="PS51078">
    <property type="entry name" value="ICLR_ED"/>
    <property type="match status" value="1"/>
</dbReference>
<gene>
    <name evidence="6" type="ORF">ACFSC3_04335</name>
</gene>
<dbReference type="SMART" id="SM00346">
    <property type="entry name" value="HTH_ICLR"/>
    <property type="match status" value="1"/>
</dbReference>
<keyword evidence="7" id="KW-1185">Reference proteome</keyword>